<dbReference type="CDD" id="cd10146">
    <property type="entry name" value="LabA_like_C"/>
    <property type="match status" value="1"/>
</dbReference>
<dbReference type="PANTHER" id="PTHR35811">
    <property type="entry name" value="SLR1870 PROTEIN"/>
    <property type="match status" value="1"/>
</dbReference>
<dbReference type="Proteomes" id="UP000245020">
    <property type="component" value="Unassembled WGS sequence"/>
</dbReference>
<dbReference type="InterPro" id="IPR021139">
    <property type="entry name" value="NYN"/>
</dbReference>
<protein>
    <submittedName>
        <fullName evidence="2">Nuclease</fullName>
    </submittedName>
</protein>
<dbReference type="CDD" id="cd11297">
    <property type="entry name" value="PIN_LabA-like_N_1"/>
    <property type="match status" value="1"/>
</dbReference>
<dbReference type="RefSeq" id="WP_109189293.1">
    <property type="nucleotide sequence ID" value="NZ_BMYA01000002.1"/>
</dbReference>
<dbReference type="Gene3D" id="3.40.50.1010">
    <property type="entry name" value="5'-nuclease"/>
    <property type="match status" value="1"/>
</dbReference>
<proteinExistence type="predicted"/>
<dbReference type="EMBL" id="QEWQ01000004">
    <property type="protein sequence ID" value="PWD80625.1"/>
    <property type="molecule type" value="Genomic_DNA"/>
</dbReference>
<dbReference type="PROSITE" id="PS51644">
    <property type="entry name" value="HTH_OST"/>
    <property type="match status" value="1"/>
</dbReference>
<dbReference type="PANTHER" id="PTHR35811:SF1">
    <property type="entry name" value="HTH OST-TYPE DOMAIN-CONTAINING PROTEIN"/>
    <property type="match status" value="1"/>
</dbReference>
<reference evidence="3" key="1">
    <citation type="submission" date="2018-05" db="EMBL/GenBank/DDBJ databases">
        <title>Ignatzschineria dubaiensis sp. nov., isolated from necrotic foot tissues of dromedaries (Camelus dromedarius) and associated maggots in Dubai, United Arab Emirates.</title>
        <authorList>
            <person name="Tsang C.C."/>
            <person name="Tang J.Y.M."/>
            <person name="Fong J.Y.H."/>
            <person name="Kinne J."/>
            <person name="Lee H.H."/>
            <person name="Joseph M."/>
            <person name="Jose S."/>
            <person name="Schuster R.K."/>
            <person name="Tang Y."/>
            <person name="Sivakumar S."/>
            <person name="Chen J.H.K."/>
            <person name="Teng J.L.L."/>
            <person name="Lau S.K.P."/>
            <person name="Wernery U."/>
            <person name="Woo P.C.Y."/>
        </authorList>
    </citation>
    <scope>NUCLEOTIDE SEQUENCE [LARGE SCALE GENOMIC DNA]</scope>
    <source>
        <strain evidence="3">KCTC 22644</strain>
    </source>
</reference>
<evidence type="ECO:0000313" key="2">
    <source>
        <dbReference type="EMBL" id="PWD80625.1"/>
    </source>
</evidence>
<organism evidence="2 3">
    <name type="scientific">Ignatzschineria ureiclastica</name>
    <dbReference type="NCBI Taxonomy" id="472582"/>
    <lineage>
        <taxon>Bacteria</taxon>
        <taxon>Pseudomonadati</taxon>
        <taxon>Pseudomonadota</taxon>
        <taxon>Gammaproteobacteria</taxon>
        <taxon>Cardiobacteriales</taxon>
        <taxon>Ignatzschineriaceae</taxon>
        <taxon>Ignatzschineria</taxon>
    </lineage>
</organism>
<sequence length="317" mass="36114">MEHNGENIAVLIDADNTSHSLIDVILEEVAKYGTSYVKQVYGDWSSPSLKNWKEKCLSHGLVAIQQFTYTANKNATDIAMVIDAMDLLHSQQFNAFCIVSSDSDFTGLVSRIRKNGIKVYGIGKESTPEAFRKSCDKYIFIDNFIEKVPVNNMIDNLNDDNNASVIEIKKIYDQKSLRADLPLLKLIRNAIKENDRDTGWSTLRSVGKYIHKMNPEFDSRNYGYSKLSELIEVLGLFKLKAQENTLHITCALPKNELKKVRKIIKKHSSNPENGALLKRDLISQSLKENGIYYKEAFGCKSLTSFLKKNRLLDFMER</sequence>
<gene>
    <name evidence="2" type="ORF">DC083_05735</name>
</gene>
<dbReference type="Pfam" id="PF01936">
    <property type="entry name" value="NYN"/>
    <property type="match status" value="1"/>
</dbReference>
<dbReference type="InterPro" id="IPR025605">
    <property type="entry name" value="OST-HTH/LOTUS_dom"/>
</dbReference>
<dbReference type="InterPro" id="IPR041966">
    <property type="entry name" value="LOTUS-like"/>
</dbReference>
<feature type="domain" description="HTH OST-type" evidence="1">
    <location>
        <begin position="179"/>
        <end position="253"/>
    </location>
</feature>
<dbReference type="Gene3D" id="3.30.420.610">
    <property type="entry name" value="LOTUS domain-like"/>
    <property type="match status" value="1"/>
</dbReference>
<keyword evidence="3" id="KW-1185">Reference proteome</keyword>
<name>A0A2U2AD80_9GAMM</name>
<dbReference type="GO" id="GO:0004540">
    <property type="term" value="F:RNA nuclease activity"/>
    <property type="evidence" value="ECO:0007669"/>
    <property type="project" value="InterPro"/>
</dbReference>
<evidence type="ECO:0000313" key="3">
    <source>
        <dbReference type="Proteomes" id="UP000245020"/>
    </source>
</evidence>
<evidence type="ECO:0000259" key="1">
    <source>
        <dbReference type="PROSITE" id="PS51644"/>
    </source>
</evidence>
<accession>A0A2U2AD80</accession>
<dbReference type="Pfam" id="PF12872">
    <property type="entry name" value="OST-HTH"/>
    <property type="match status" value="1"/>
</dbReference>
<dbReference type="OrthoDB" id="9783963at2"/>
<comment type="caution">
    <text evidence="2">The sequence shown here is derived from an EMBL/GenBank/DDBJ whole genome shotgun (WGS) entry which is preliminary data.</text>
</comment>
<dbReference type="AlphaFoldDB" id="A0A2U2AD80"/>